<reference evidence="2" key="1">
    <citation type="submission" date="2022-11" db="UniProtKB">
        <authorList>
            <consortium name="WormBaseParasite"/>
        </authorList>
    </citation>
    <scope>IDENTIFICATION</scope>
</reference>
<evidence type="ECO:0000313" key="1">
    <source>
        <dbReference type="Proteomes" id="UP000887574"/>
    </source>
</evidence>
<dbReference type="AlphaFoldDB" id="A0A915DDU3"/>
<accession>A0A915DDU3</accession>
<organism evidence="1 2">
    <name type="scientific">Ditylenchus dipsaci</name>
    <dbReference type="NCBI Taxonomy" id="166011"/>
    <lineage>
        <taxon>Eukaryota</taxon>
        <taxon>Metazoa</taxon>
        <taxon>Ecdysozoa</taxon>
        <taxon>Nematoda</taxon>
        <taxon>Chromadorea</taxon>
        <taxon>Rhabditida</taxon>
        <taxon>Tylenchina</taxon>
        <taxon>Tylenchomorpha</taxon>
        <taxon>Sphaerularioidea</taxon>
        <taxon>Anguinidae</taxon>
        <taxon>Anguininae</taxon>
        <taxon>Ditylenchus</taxon>
    </lineage>
</organism>
<sequence>MDCPLFEARVFADQGCFWVLLSFGGRYNGMVQNQIASEFDDPFFQFPSNIRLPQRIANFVAPLYKLETWNVNKHIVLQRPVTNNAVESWNKEYTRTFVVVAAERSKVIRHQMDEEEAVRHLITRHERKRKNIFATSVKQLESEERIHAIVNEWNAQRKEHPGRPSDEKLLEFLRSIQDSLCYPRETNPDTDEYDEDEEDEENILHLMPDINFLSIVA</sequence>
<dbReference type="Proteomes" id="UP000887574">
    <property type="component" value="Unplaced"/>
</dbReference>
<dbReference type="WBParaSite" id="jg1882">
    <property type="protein sequence ID" value="jg1882"/>
    <property type="gene ID" value="jg1882"/>
</dbReference>
<protein>
    <submittedName>
        <fullName evidence="2">Uncharacterized protein</fullName>
    </submittedName>
</protein>
<name>A0A915DDU3_9BILA</name>
<evidence type="ECO:0000313" key="2">
    <source>
        <dbReference type="WBParaSite" id="jg1882"/>
    </source>
</evidence>
<keyword evidence="1" id="KW-1185">Reference proteome</keyword>
<proteinExistence type="predicted"/>